<gene>
    <name evidence="7" type="ORF">G4V39_03925</name>
</gene>
<evidence type="ECO:0000256" key="3">
    <source>
        <dbReference type="ARBA" id="ARBA00022519"/>
    </source>
</evidence>
<keyword evidence="5" id="KW-0472">Membrane</keyword>
<keyword evidence="4" id="KW-0808">Transferase</keyword>
<keyword evidence="8" id="KW-1185">Reference proteome</keyword>
<dbReference type="InterPro" id="IPR004960">
    <property type="entry name" value="LipA_acyltrans"/>
</dbReference>
<evidence type="ECO:0000256" key="5">
    <source>
        <dbReference type="ARBA" id="ARBA00023136"/>
    </source>
</evidence>
<dbReference type="PANTHER" id="PTHR30606">
    <property type="entry name" value="LIPID A BIOSYNTHESIS LAUROYL ACYLTRANSFERASE"/>
    <property type="match status" value="1"/>
</dbReference>
<dbReference type="GO" id="GO:0016746">
    <property type="term" value="F:acyltransferase activity"/>
    <property type="evidence" value="ECO:0007669"/>
    <property type="project" value="UniProtKB-KW"/>
</dbReference>
<dbReference type="GO" id="GO:0009247">
    <property type="term" value="P:glycolipid biosynthetic process"/>
    <property type="evidence" value="ECO:0007669"/>
    <property type="project" value="UniProtKB-ARBA"/>
</dbReference>
<organism evidence="7 8">
    <name type="scientific">Thermosulfuriphilus ammonigenes</name>
    <dbReference type="NCBI Taxonomy" id="1936021"/>
    <lineage>
        <taxon>Bacteria</taxon>
        <taxon>Pseudomonadati</taxon>
        <taxon>Thermodesulfobacteriota</taxon>
        <taxon>Thermodesulfobacteria</taxon>
        <taxon>Thermodesulfobacteriales</taxon>
        <taxon>Thermodesulfobacteriaceae</taxon>
        <taxon>Thermosulfuriphilus</taxon>
    </lineage>
</organism>
<dbReference type="Pfam" id="PF03279">
    <property type="entry name" value="Lip_A_acyltrans"/>
    <property type="match status" value="1"/>
</dbReference>
<evidence type="ECO:0000256" key="4">
    <source>
        <dbReference type="ARBA" id="ARBA00022679"/>
    </source>
</evidence>
<reference evidence="7 8" key="1">
    <citation type="submission" date="2020-02" db="EMBL/GenBank/DDBJ databases">
        <title>Genome analysis of Thermosulfuriphilus ammonigenes ST65T, an anaerobic thermophilic chemolithoautotrophic bacterium isolated from a deep-sea hydrothermal vent.</title>
        <authorList>
            <person name="Slobodkina G."/>
            <person name="Allioux M."/>
            <person name="Merkel A."/>
            <person name="Alain K."/>
            <person name="Jebbar M."/>
            <person name="Slobodkin A."/>
        </authorList>
    </citation>
    <scope>NUCLEOTIDE SEQUENCE [LARGE SCALE GENOMIC DNA]</scope>
    <source>
        <strain evidence="7 8">ST65</strain>
    </source>
</reference>
<proteinExistence type="predicted"/>
<evidence type="ECO:0000313" key="7">
    <source>
        <dbReference type="EMBL" id="QIJ71475.1"/>
    </source>
</evidence>
<dbReference type="GO" id="GO:0005886">
    <property type="term" value="C:plasma membrane"/>
    <property type="evidence" value="ECO:0007669"/>
    <property type="project" value="UniProtKB-SubCell"/>
</dbReference>
<evidence type="ECO:0000256" key="6">
    <source>
        <dbReference type="ARBA" id="ARBA00023315"/>
    </source>
</evidence>
<dbReference type="PANTHER" id="PTHR30606:SF10">
    <property type="entry name" value="PHOSPHATIDYLINOSITOL MANNOSIDE ACYLTRANSFERASE"/>
    <property type="match status" value="1"/>
</dbReference>
<dbReference type="RefSeq" id="WP_166031695.1">
    <property type="nucleotide sequence ID" value="NZ_CP048877.1"/>
</dbReference>
<accession>A0A6G7PUW9</accession>
<keyword evidence="2" id="KW-1003">Cell membrane</keyword>
<dbReference type="EMBL" id="CP048877">
    <property type="protein sequence ID" value="QIJ71475.1"/>
    <property type="molecule type" value="Genomic_DNA"/>
</dbReference>
<name>A0A6G7PUW9_9BACT</name>
<keyword evidence="6" id="KW-0012">Acyltransferase</keyword>
<sequence>MWVSGLKKLNISVFFQLPVNVFLVRHLPLGLYRLYLWMLGFLFLLFKEKTRRNVIVGLNYLTRAKPLPQMLPIYVLKTYLGIFEHYLEKLLLGYRPLSEMIDFLRPRLRVSKRYLLDQIKGKGAILVTGHFGAVEFLPLALALLGHKVAIICRFKRPELKRELSRRAQKMGVQIIDANEGHVATRAIGLLKQGYILITECDEFENWRPYPDRHTLFLGARVPLDRTLDIFYRRARCPVLLGLMRRDENGYTLCLEPLAGGREHAEIAARALKVLEKYILESPEQWYQWPEAVEELQPYINWDENYAPETLSPASSL</sequence>
<dbReference type="AlphaFoldDB" id="A0A6G7PUW9"/>
<evidence type="ECO:0000313" key="8">
    <source>
        <dbReference type="Proteomes" id="UP000502179"/>
    </source>
</evidence>
<keyword evidence="3" id="KW-0997">Cell inner membrane</keyword>
<comment type="subcellular location">
    <subcellularLocation>
        <location evidence="1">Cell inner membrane</location>
    </subcellularLocation>
</comment>
<dbReference type="Proteomes" id="UP000502179">
    <property type="component" value="Chromosome"/>
</dbReference>
<evidence type="ECO:0000256" key="1">
    <source>
        <dbReference type="ARBA" id="ARBA00004533"/>
    </source>
</evidence>
<protein>
    <submittedName>
        <fullName evidence="7">Uncharacterized protein</fullName>
    </submittedName>
</protein>
<dbReference type="KEGG" id="tav:G4V39_03925"/>
<evidence type="ECO:0000256" key="2">
    <source>
        <dbReference type="ARBA" id="ARBA00022475"/>
    </source>
</evidence>